<organism evidence="1 2">
    <name type="scientific">Lottia gigantea</name>
    <name type="common">Giant owl limpet</name>
    <dbReference type="NCBI Taxonomy" id="225164"/>
    <lineage>
        <taxon>Eukaryota</taxon>
        <taxon>Metazoa</taxon>
        <taxon>Spiralia</taxon>
        <taxon>Lophotrochozoa</taxon>
        <taxon>Mollusca</taxon>
        <taxon>Gastropoda</taxon>
        <taxon>Patellogastropoda</taxon>
        <taxon>Lottioidea</taxon>
        <taxon>Lottiidae</taxon>
        <taxon>Lottia</taxon>
    </lineage>
</organism>
<keyword evidence="2" id="KW-1185">Reference proteome</keyword>
<dbReference type="KEGG" id="lgi:LOTGIDRAFT_160083"/>
<proteinExistence type="predicted"/>
<gene>
    <name evidence="1" type="ORF">LOTGIDRAFT_160083</name>
</gene>
<dbReference type="HOGENOM" id="CLU_1857548_0_0_1"/>
<reference evidence="1 2" key="1">
    <citation type="journal article" date="2013" name="Nature">
        <title>Insights into bilaterian evolution from three spiralian genomes.</title>
        <authorList>
            <person name="Simakov O."/>
            <person name="Marletaz F."/>
            <person name="Cho S.J."/>
            <person name="Edsinger-Gonzales E."/>
            <person name="Havlak P."/>
            <person name="Hellsten U."/>
            <person name="Kuo D.H."/>
            <person name="Larsson T."/>
            <person name="Lv J."/>
            <person name="Arendt D."/>
            <person name="Savage R."/>
            <person name="Osoegawa K."/>
            <person name="de Jong P."/>
            <person name="Grimwood J."/>
            <person name="Chapman J.A."/>
            <person name="Shapiro H."/>
            <person name="Aerts A."/>
            <person name="Otillar R.P."/>
            <person name="Terry A.Y."/>
            <person name="Boore J.L."/>
            <person name="Grigoriev I.V."/>
            <person name="Lindberg D.R."/>
            <person name="Seaver E.C."/>
            <person name="Weisblat D.A."/>
            <person name="Putnam N.H."/>
            <person name="Rokhsar D.S."/>
        </authorList>
    </citation>
    <scope>NUCLEOTIDE SEQUENCE [LARGE SCALE GENOMIC DNA]</scope>
</reference>
<dbReference type="Proteomes" id="UP000030746">
    <property type="component" value="Unassembled WGS sequence"/>
</dbReference>
<sequence>MVPIVESASIQGQTVKRPCEASSTVTTAVGLAHQAPPPPLKIQRKSKAMHKIQVAEILQEADARARAELEAANNVQAHIEARAVEEVAASAAQTNTCVSCQTNPVPVIDQGTQVSALKPHVRSKGVNTTIKIMIDTGM</sequence>
<protein>
    <submittedName>
        <fullName evidence="1">Uncharacterized protein</fullName>
    </submittedName>
</protein>
<dbReference type="EMBL" id="KB201549">
    <property type="protein sequence ID" value="ESO96098.1"/>
    <property type="molecule type" value="Genomic_DNA"/>
</dbReference>
<dbReference type="CTD" id="20238282"/>
<evidence type="ECO:0000313" key="2">
    <source>
        <dbReference type="Proteomes" id="UP000030746"/>
    </source>
</evidence>
<accession>V3ZX44</accession>
<evidence type="ECO:0000313" key="1">
    <source>
        <dbReference type="EMBL" id="ESO96098.1"/>
    </source>
</evidence>
<name>V3ZX44_LOTGI</name>
<dbReference type="GeneID" id="20238282"/>
<dbReference type="RefSeq" id="XP_009053213.1">
    <property type="nucleotide sequence ID" value="XM_009054965.1"/>
</dbReference>
<dbReference type="AlphaFoldDB" id="V3ZX44"/>